<dbReference type="Gene3D" id="3.30.450.20">
    <property type="entry name" value="PAS domain"/>
    <property type="match status" value="1"/>
</dbReference>
<dbReference type="InterPro" id="IPR035919">
    <property type="entry name" value="EAL_sf"/>
</dbReference>
<dbReference type="InterPro" id="IPR000160">
    <property type="entry name" value="GGDEF_dom"/>
</dbReference>
<dbReference type="CDD" id="cd01948">
    <property type="entry name" value="EAL"/>
    <property type="match status" value="1"/>
</dbReference>
<dbReference type="PROSITE" id="PS50883">
    <property type="entry name" value="EAL"/>
    <property type="match status" value="1"/>
</dbReference>
<dbReference type="KEGG" id="gai:IMCC3135_27005"/>
<dbReference type="InterPro" id="IPR001633">
    <property type="entry name" value="EAL_dom"/>
</dbReference>
<gene>
    <name evidence="8" type="ORF">IMCC3135_27005</name>
</gene>
<dbReference type="Pfam" id="PF00072">
    <property type="entry name" value="Response_reg"/>
    <property type="match status" value="1"/>
</dbReference>
<dbReference type="SMART" id="SM00267">
    <property type="entry name" value="GGDEF"/>
    <property type="match status" value="1"/>
</dbReference>
<dbReference type="Pfam" id="PF00990">
    <property type="entry name" value="GGDEF"/>
    <property type="match status" value="1"/>
</dbReference>
<dbReference type="SMART" id="SM00448">
    <property type="entry name" value="REC"/>
    <property type="match status" value="1"/>
</dbReference>
<feature type="domain" description="EAL" evidence="6">
    <location>
        <begin position="469"/>
        <end position="723"/>
    </location>
</feature>
<evidence type="ECO:0000256" key="1">
    <source>
        <dbReference type="ARBA" id="ARBA00012282"/>
    </source>
</evidence>
<keyword evidence="2" id="KW-0973">c-di-GMP</keyword>
<proteinExistence type="predicted"/>
<evidence type="ECO:0000259" key="6">
    <source>
        <dbReference type="PROSITE" id="PS50883"/>
    </source>
</evidence>
<dbReference type="CDD" id="cd01949">
    <property type="entry name" value="GGDEF"/>
    <property type="match status" value="1"/>
</dbReference>
<dbReference type="Gene3D" id="3.20.20.450">
    <property type="entry name" value="EAL domain"/>
    <property type="match status" value="1"/>
</dbReference>
<dbReference type="OrthoDB" id="8553030at2"/>
<dbReference type="SUPFAM" id="SSF141868">
    <property type="entry name" value="EAL domain-like"/>
    <property type="match status" value="1"/>
</dbReference>
<dbReference type="NCBIfam" id="TIGR00254">
    <property type="entry name" value="GGDEF"/>
    <property type="match status" value="1"/>
</dbReference>
<dbReference type="PROSITE" id="PS50110">
    <property type="entry name" value="RESPONSE_REGULATORY"/>
    <property type="match status" value="1"/>
</dbReference>
<dbReference type="FunFam" id="3.20.20.450:FF:000001">
    <property type="entry name" value="Cyclic di-GMP phosphodiesterase yahA"/>
    <property type="match status" value="1"/>
</dbReference>
<dbReference type="EMBL" id="CP018632">
    <property type="protein sequence ID" value="ASJ75456.1"/>
    <property type="molecule type" value="Genomic_DNA"/>
</dbReference>
<organism evidence="8 9">
    <name type="scientific">Granulosicoccus antarcticus IMCC3135</name>
    <dbReference type="NCBI Taxonomy" id="1192854"/>
    <lineage>
        <taxon>Bacteria</taxon>
        <taxon>Pseudomonadati</taxon>
        <taxon>Pseudomonadota</taxon>
        <taxon>Gammaproteobacteria</taxon>
        <taxon>Chromatiales</taxon>
        <taxon>Granulosicoccaceae</taxon>
        <taxon>Granulosicoccus</taxon>
    </lineage>
</organism>
<evidence type="ECO:0000259" key="5">
    <source>
        <dbReference type="PROSITE" id="PS50113"/>
    </source>
</evidence>
<dbReference type="AlphaFoldDB" id="A0A2Z2NVG0"/>
<dbReference type="Pfam" id="PF00563">
    <property type="entry name" value="EAL"/>
    <property type="match status" value="1"/>
</dbReference>
<dbReference type="InterPro" id="IPR043128">
    <property type="entry name" value="Rev_trsase/Diguanyl_cyclase"/>
</dbReference>
<evidence type="ECO:0000313" key="8">
    <source>
        <dbReference type="EMBL" id="ASJ75456.1"/>
    </source>
</evidence>
<dbReference type="SUPFAM" id="SSF52172">
    <property type="entry name" value="CheY-like"/>
    <property type="match status" value="1"/>
</dbReference>
<dbReference type="PANTHER" id="PTHR44757:SF2">
    <property type="entry name" value="BIOFILM ARCHITECTURE MAINTENANCE PROTEIN MBAA"/>
    <property type="match status" value="1"/>
</dbReference>
<accession>A0A2Z2NVG0</accession>
<name>A0A2Z2NVG0_9GAMM</name>
<sequence length="733" mass="81675">MSASSPQSLQMVMPLVQRVRPIVLHVDDDIASLMMAEGALEDAGFDVLHAADGIEAIDKFREFEPDLVIMDAVMPVMDGFAAINGIRKLPLGMHVPILMITGLDDLDSITRAYDEGATDFLTKPINFFILPHRVQYMLRSKLTADELRASQFKLDNAQRIARLGNWEWCVCTGDLSWSREFGRVLHLQENQTMQVWDDFLEKIVDADRPTVRMLAEQAVEESQSFNIEFSVPGNHDESMRRIRLEAEPHGVEGDPCTHMMGTIQDITERTDAQKQIHNLAYFDLVTGLPNRAQLNEQLRYTLKLAKRSDNKFALLFLDLDHFKQVNDSLGHDAGDDLLQQVSARLTQVVRDSDTVSTESEFITDESDSQHTVARLGGDEFVVLLGQVNRAEDAARVAERIAQSIRVPYQLGDQMVSLTTTIGISVYPADGNNAENLMKSADVAMYHAKESGRNGYQFYSREIHEQAIARFSLENELKDAIENNLLTLVYQPKVNLCDGSVSGVEALVRWDRGEHGAVNPADFIPLAEETGLILPLGRWVLREASLQMQAWIDGGVSPLVMAVNCSSVQFTRSDMIADINEAIAYSGLDSRLLEIELTESLLLQDPELGIRILRDMKALGIQVAIDDFGTGFSSLSYLKRLPVDKLKIDSSFVKDLGIDSGDVAIVSAIITLSHNLNLSVVAEGVETQQQYDILHGFDCNEAQGFLIGRPMPAEEFERWLLDYTQTGLKKASGL</sequence>
<dbReference type="GO" id="GO:0071111">
    <property type="term" value="F:cyclic-guanylate-specific phosphodiesterase activity"/>
    <property type="evidence" value="ECO:0007669"/>
    <property type="project" value="UniProtKB-EC"/>
</dbReference>
<dbReference type="InterPro" id="IPR000700">
    <property type="entry name" value="PAS-assoc_C"/>
</dbReference>
<feature type="domain" description="GGDEF" evidence="7">
    <location>
        <begin position="310"/>
        <end position="460"/>
    </location>
</feature>
<dbReference type="Gene3D" id="3.40.50.2300">
    <property type="match status" value="1"/>
</dbReference>
<dbReference type="InterPro" id="IPR029787">
    <property type="entry name" value="Nucleotide_cyclase"/>
</dbReference>
<protein>
    <recommendedName>
        <fullName evidence="1">cyclic-guanylate-specific phosphodiesterase</fullName>
        <ecNumber evidence="1">3.1.4.52</ecNumber>
    </recommendedName>
</protein>
<feature type="domain" description="PAC" evidence="5">
    <location>
        <begin position="225"/>
        <end position="278"/>
    </location>
</feature>
<evidence type="ECO:0000256" key="3">
    <source>
        <dbReference type="PROSITE-ProRule" id="PRU00169"/>
    </source>
</evidence>
<dbReference type="SUPFAM" id="SSF55073">
    <property type="entry name" value="Nucleotide cyclase"/>
    <property type="match status" value="1"/>
</dbReference>
<dbReference type="EC" id="3.1.4.52" evidence="1"/>
<dbReference type="InterPro" id="IPR011006">
    <property type="entry name" value="CheY-like_superfamily"/>
</dbReference>
<evidence type="ECO:0000256" key="2">
    <source>
        <dbReference type="ARBA" id="ARBA00022636"/>
    </source>
</evidence>
<dbReference type="GO" id="GO:0000160">
    <property type="term" value="P:phosphorelay signal transduction system"/>
    <property type="evidence" value="ECO:0007669"/>
    <property type="project" value="InterPro"/>
</dbReference>
<dbReference type="Gene3D" id="3.30.70.270">
    <property type="match status" value="1"/>
</dbReference>
<dbReference type="SMART" id="SM00052">
    <property type="entry name" value="EAL"/>
    <property type="match status" value="1"/>
</dbReference>
<keyword evidence="3" id="KW-0597">Phosphoprotein</keyword>
<evidence type="ECO:0000259" key="4">
    <source>
        <dbReference type="PROSITE" id="PS50110"/>
    </source>
</evidence>
<dbReference type="InterPro" id="IPR001789">
    <property type="entry name" value="Sig_transdc_resp-reg_receiver"/>
</dbReference>
<keyword evidence="9" id="KW-1185">Reference proteome</keyword>
<evidence type="ECO:0000313" key="9">
    <source>
        <dbReference type="Proteomes" id="UP000250079"/>
    </source>
</evidence>
<dbReference type="PROSITE" id="PS50887">
    <property type="entry name" value="GGDEF"/>
    <property type="match status" value="1"/>
</dbReference>
<feature type="domain" description="Response regulatory" evidence="4">
    <location>
        <begin position="22"/>
        <end position="138"/>
    </location>
</feature>
<dbReference type="PANTHER" id="PTHR44757">
    <property type="entry name" value="DIGUANYLATE CYCLASE DGCP"/>
    <property type="match status" value="1"/>
</dbReference>
<feature type="modified residue" description="4-aspartylphosphate" evidence="3">
    <location>
        <position position="71"/>
    </location>
</feature>
<dbReference type="Proteomes" id="UP000250079">
    <property type="component" value="Chromosome"/>
</dbReference>
<dbReference type="InterPro" id="IPR052155">
    <property type="entry name" value="Biofilm_reg_signaling"/>
</dbReference>
<evidence type="ECO:0000259" key="7">
    <source>
        <dbReference type="PROSITE" id="PS50887"/>
    </source>
</evidence>
<dbReference type="PROSITE" id="PS50113">
    <property type="entry name" value="PAC"/>
    <property type="match status" value="1"/>
</dbReference>
<reference evidence="8 9" key="1">
    <citation type="submission" date="2016-12" db="EMBL/GenBank/DDBJ databases">
        <authorList>
            <person name="Song W.-J."/>
            <person name="Kurnit D.M."/>
        </authorList>
    </citation>
    <scope>NUCLEOTIDE SEQUENCE [LARGE SCALE GENOMIC DNA]</scope>
    <source>
        <strain evidence="8 9">IMCC3135</strain>
    </source>
</reference>